<comment type="function">
    <text evidence="1 12">Catalyzes the condensation of (S)-aspartate-beta-semialdehyde [(S)-ASA] and pyruvate to 4-hydroxy-tetrahydrodipicolinate (HTPA).</text>
</comment>
<dbReference type="InterPro" id="IPR002220">
    <property type="entry name" value="DapA-like"/>
</dbReference>
<dbReference type="EC" id="4.3.3.7" evidence="4 12"/>
<evidence type="ECO:0000256" key="10">
    <source>
        <dbReference type="ARBA" id="ARBA00023270"/>
    </source>
</evidence>
<keyword evidence="6 12" id="KW-0028">Amino-acid biosynthesis</keyword>
<dbReference type="GO" id="GO:0005737">
    <property type="term" value="C:cytoplasm"/>
    <property type="evidence" value="ECO:0007669"/>
    <property type="project" value="UniProtKB-SubCell"/>
</dbReference>
<evidence type="ECO:0000256" key="8">
    <source>
        <dbReference type="ARBA" id="ARBA00023154"/>
    </source>
</evidence>
<dbReference type="InterPro" id="IPR020624">
    <property type="entry name" value="Schiff_base-form_aldolases_CS"/>
</dbReference>
<dbReference type="Gene3D" id="3.20.20.70">
    <property type="entry name" value="Aldolase class I"/>
    <property type="match status" value="1"/>
</dbReference>
<name>A0A395R8X9_9PSED</name>
<comment type="pathway">
    <text evidence="2 12">Amino-acid biosynthesis; L-lysine biosynthesis via DAP pathway; (S)-tetrahydrodipicolinate from L-aspartate: step 3/4.</text>
</comment>
<feature type="binding site" evidence="12 15">
    <location>
        <position position="201"/>
    </location>
    <ligand>
        <name>pyruvate</name>
        <dbReference type="ChEBI" id="CHEBI:15361"/>
    </ligand>
</feature>
<dbReference type="InterPro" id="IPR013785">
    <property type="entry name" value="Aldolase_TIM"/>
</dbReference>
<dbReference type="SMART" id="SM01130">
    <property type="entry name" value="DHDPS"/>
    <property type="match status" value="1"/>
</dbReference>
<comment type="subcellular location">
    <subcellularLocation>
        <location evidence="12">Cytoplasm</location>
    </subcellularLocation>
</comment>
<protein>
    <recommendedName>
        <fullName evidence="4 12">4-hydroxy-tetrahydrodipicolinate synthase</fullName>
        <shortName evidence="12">HTPA synthase</shortName>
        <ecNumber evidence="4 12">4.3.3.7</ecNumber>
    </recommendedName>
</protein>
<evidence type="ECO:0000256" key="6">
    <source>
        <dbReference type="ARBA" id="ARBA00022605"/>
    </source>
</evidence>
<dbReference type="InterPro" id="IPR020625">
    <property type="entry name" value="Schiff_base-form_aldolases_AS"/>
</dbReference>
<feature type="site" description="Part of a proton relay during catalysis" evidence="12">
    <location>
        <position position="45"/>
    </location>
</feature>
<keyword evidence="17" id="KW-1185">Reference proteome</keyword>
<comment type="subunit">
    <text evidence="12">Homodimer.</text>
</comment>
<dbReference type="PROSITE" id="PS00665">
    <property type="entry name" value="DHDPS_1"/>
    <property type="match status" value="1"/>
</dbReference>
<dbReference type="RefSeq" id="WP_118129448.1">
    <property type="nucleotide sequence ID" value="NZ_LMAZ01000001.1"/>
</dbReference>
<dbReference type="EMBL" id="LMAZ01000001">
    <property type="protein sequence ID" value="RGP56571.1"/>
    <property type="molecule type" value="Genomic_DNA"/>
</dbReference>
<accession>A0A395R8X9</accession>
<keyword evidence="5 12" id="KW-0963">Cytoplasm</keyword>
<evidence type="ECO:0000256" key="7">
    <source>
        <dbReference type="ARBA" id="ARBA00022915"/>
    </source>
</evidence>
<dbReference type="PRINTS" id="PR00146">
    <property type="entry name" value="DHPICSNTHASE"/>
</dbReference>
<evidence type="ECO:0000256" key="3">
    <source>
        <dbReference type="ARBA" id="ARBA00007592"/>
    </source>
</evidence>
<evidence type="ECO:0000256" key="15">
    <source>
        <dbReference type="PIRSR" id="PIRSR001365-2"/>
    </source>
</evidence>
<sequence>MSDFRGIWVALVTPFREGEVDFVALQGLVERLLADGVAGLVVCGSTGEAAALSEQEQLAVLDAVLQWAPPPQVIMGLCGNNLRELLAFQQAIQQRPLAGLLVPAPYYIRPSQSGLEAFFQTVADAATVPLVLYDIPYRTGVRIERETLRRIVRHPRIAAVKDCGGDPETTMALIADGNVAVLAGEDMQIFSSGCLGAVGAISASAHIRADLFVAMHRLLEQGDLVAARQLFYRLLPWIQVAFSEPNPAVIKAALTLEGLVADELREPMQPCSQVTQRLMQGVLAELGSRAEEVVAIDLKSA</sequence>
<evidence type="ECO:0000256" key="12">
    <source>
        <dbReference type="HAMAP-Rule" id="MF_00418"/>
    </source>
</evidence>
<feature type="binding site" evidence="12 15">
    <location>
        <position position="46"/>
    </location>
    <ligand>
        <name>pyruvate</name>
        <dbReference type="ChEBI" id="CHEBI:15361"/>
    </ligand>
</feature>
<keyword evidence="10 12" id="KW-0704">Schiff base</keyword>
<dbReference type="CDD" id="cd00950">
    <property type="entry name" value="DHDPS"/>
    <property type="match status" value="1"/>
</dbReference>
<dbReference type="GO" id="GO:0019877">
    <property type="term" value="P:diaminopimelate biosynthetic process"/>
    <property type="evidence" value="ECO:0007669"/>
    <property type="project" value="UniProtKB-UniRule"/>
</dbReference>
<dbReference type="PANTHER" id="PTHR12128:SF66">
    <property type="entry name" value="4-HYDROXY-2-OXOGLUTARATE ALDOLASE, MITOCHONDRIAL"/>
    <property type="match status" value="1"/>
</dbReference>
<evidence type="ECO:0000256" key="4">
    <source>
        <dbReference type="ARBA" id="ARBA00012086"/>
    </source>
</evidence>
<evidence type="ECO:0000256" key="11">
    <source>
        <dbReference type="ARBA" id="ARBA00047836"/>
    </source>
</evidence>
<evidence type="ECO:0000256" key="2">
    <source>
        <dbReference type="ARBA" id="ARBA00005120"/>
    </source>
</evidence>
<evidence type="ECO:0000313" key="16">
    <source>
        <dbReference type="EMBL" id="RGP56571.1"/>
    </source>
</evidence>
<dbReference type="Pfam" id="PF00701">
    <property type="entry name" value="DHDPS"/>
    <property type="match status" value="1"/>
</dbReference>
<dbReference type="SUPFAM" id="SSF51569">
    <property type="entry name" value="Aldolase"/>
    <property type="match status" value="1"/>
</dbReference>
<dbReference type="PIRSF" id="PIRSF001365">
    <property type="entry name" value="DHDPS"/>
    <property type="match status" value="1"/>
</dbReference>
<dbReference type="NCBIfam" id="TIGR00674">
    <property type="entry name" value="dapA"/>
    <property type="match status" value="1"/>
</dbReference>
<gene>
    <name evidence="12" type="primary">dapA</name>
    <name evidence="16" type="ORF">ASB58_04185</name>
</gene>
<feature type="site" description="Part of a proton relay during catalysis" evidence="12">
    <location>
        <position position="107"/>
    </location>
</feature>
<feature type="active site" description="Proton donor/acceptor" evidence="12 14">
    <location>
        <position position="133"/>
    </location>
</feature>
<dbReference type="PANTHER" id="PTHR12128">
    <property type="entry name" value="DIHYDRODIPICOLINATE SYNTHASE"/>
    <property type="match status" value="1"/>
</dbReference>
<dbReference type="PROSITE" id="PS00666">
    <property type="entry name" value="DHDPS_2"/>
    <property type="match status" value="1"/>
</dbReference>
<evidence type="ECO:0000256" key="5">
    <source>
        <dbReference type="ARBA" id="ARBA00022490"/>
    </source>
</evidence>
<keyword evidence="8 12" id="KW-0457">Lysine biosynthesis</keyword>
<dbReference type="Proteomes" id="UP000265411">
    <property type="component" value="Unassembled WGS sequence"/>
</dbReference>
<comment type="similarity">
    <text evidence="3 12 13">Belongs to the DapA family.</text>
</comment>
<comment type="catalytic activity">
    <reaction evidence="11 12">
        <text>L-aspartate 4-semialdehyde + pyruvate = (2S,4S)-4-hydroxy-2,3,4,5-tetrahydrodipicolinate + H2O + H(+)</text>
        <dbReference type="Rhea" id="RHEA:34171"/>
        <dbReference type="ChEBI" id="CHEBI:15361"/>
        <dbReference type="ChEBI" id="CHEBI:15377"/>
        <dbReference type="ChEBI" id="CHEBI:15378"/>
        <dbReference type="ChEBI" id="CHEBI:67139"/>
        <dbReference type="ChEBI" id="CHEBI:537519"/>
        <dbReference type="EC" id="4.3.3.7"/>
    </reaction>
</comment>
<comment type="caution">
    <text evidence="16">The sequence shown here is derived from an EMBL/GenBank/DDBJ whole genome shotgun (WGS) entry which is preliminary data.</text>
</comment>
<organism evidence="16 17">
    <name type="scientific">Pseudomonas abyssi</name>
    <dbReference type="NCBI Taxonomy" id="170540"/>
    <lineage>
        <taxon>Bacteria</taxon>
        <taxon>Pseudomonadati</taxon>
        <taxon>Pseudomonadota</taxon>
        <taxon>Gammaproteobacteria</taxon>
        <taxon>Pseudomonadales</taxon>
        <taxon>Pseudomonadaceae</taxon>
        <taxon>Pseudomonas</taxon>
    </lineage>
</organism>
<dbReference type="UniPathway" id="UPA00034">
    <property type="reaction ID" value="UER00017"/>
</dbReference>
<dbReference type="OrthoDB" id="9782828at2"/>
<evidence type="ECO:0000256" key="14">
    <source>
        <dbReference type="PIRSR" id="PIRSR001365-1"/>
    </source>
</evidence>
<evidence type="ECO:0000256" key="1">
    <source>
        <dbReference type="ARBA" id="ARBA00003294"/>
    </source>
</evidence>
<evidence type="ECO:0000256" key="9">
    <source>
        <dbReference type="ARBA" id="ARBA00023239"/>
    </source>
</evidence>
<proteinExistence type="inferred from homology"/>
<comment type="caution">
    <text evidence="12">Was originally thought to be a dihydrodipicolinate synthase (DHDPS), catalyzing the condensation of (S)-aspartate-beta-semialdehyde [(S)-ASA] and pyruvate to dihydrodipicolinate (DHDP). However, it was shown in E.coli that the product of the enzymatic reaction is not dihydrodipicolinate but in fact (4S)-4-hydroxy-2,3,4,5-tetrahydro-(2S)-dipicolinic acid (HTPA), and that the consecutive dehydration reaction leading to DHDP is not spontaneous but catalyzed by DapB.</text>
</comment>
<dbReference type="GO" id="GO:0008840">
    <property type="term" value="F:4-hydroxy-tetrahydrodipicolinate synthase activity"/>
    <property type="evidence" value="ECO:0007669"/>
    <property type="project" value="UniProtKB-UniRule"/>
</dbReference>
<reference evidence="16 17" key="1">
    <citation type="journal article" date="2018" name="Syst. Appl. Microbiol.">
        <title>Pseudomonas gallaeciensis sp. nov., isolated from crude-oil-contaminated intertidal sand samples after the Prestige oil spill.</title>
        <authorList>
            <person name="Mulet M."/>
            <person name="Sanchez D."/>
            <person name="Rodriguez A.C."/>
            <person name="Nogales B."/>
            <person name="Bosch R."/>
            <person name="Busquets A."/>
            <person name="Gomila M."/>
            <person name="Lalucat J."/>
            <person name="Garcia-Valdes E."/>
        </authorList>
    </citation>
    <scope>NUCLEOTIDE SEQUENCE [LARGE SCALE GENOMIC DNA]</scope>
    <source>
        <strain evidence="16 17">V113</strain>
    </source>
</reference>
<keyword evidence="9 12" id="KW-0456">Lyase</keyword>
<evidence type="ECO:0000256" key="13">
    <source>
        <dbReference type="PIRNR" id="PIRNR001365"/>
    </source>
</evidence>
<dbReference type="AlphaFoldDB" id="A0A395R8X9"/>
<dbReference type="InterPro" id="IPR005263">
    <property type="entry name" value="DapA"/>
</dbReference>
<feature type="active site" description="Schiff-base intermediate with substrate" evidence="12 14">
    <location>
        <position position="161"/>
    </location>
</feature>
<keyword evidence="7 12" id="KW-0220">Diaminopimelate biosynthesis</keyword>
<evidence type="ECO:0000313" key="17">
    <source>
        <dbReference type="Proteomes" id="UP000265411"/>
    </source>
</evidence>
<dbReference type="GO" id="GO:0009089">
    <property type="term" value="P:lysine biosynthetic process via diaminopimelate"/>
    <property type="evidence" value="ECO:0007669"/>
    <property type="project" value="UniProtKB-UniRule"/>
</dbReference>
<dbReference type="HAMAP" id="MF_00418">
    <property type="entry name" value="DapA"/>
    <property type="match status" value="1"/>
</dbReference>